<dbReference type="InterPro" id="IPR033756">
    <property type="entry name" value="YlxH/NBP35"/>
</dbReference>
<evidence type="ECO:0000256" key="6">
    <source>
        <dbReference type="ARBA" id="ARBA00023004"/>
    </source>
</evidence>
<dbReference type="Pfam" id="PF01883">
    <property type="entry name" value="FeS_assembly_P"/>
    <property type="match status" value="1"/>
</dbReference>
<dbReference type="InterPro" id="IPR027417">
    <property type="entry name" value="P-loop_NTPase"/>
</dbReference>
<dbReference type="CDD" id="cd00371">
    <property type="entry name" value="HMA"/>
    <property type="match status" value="1"/>
</dbReference>
<name>A0ABU3NK19_9CHLR</name>
<dbReference type="PANTHER" id="PTHR42961">
    <property type="entry name" value="IRON-SULFUR PROTEIN NUBPL"/>
    <property type="match status" value="1"/>
</dbReference>
<evidence type="ECO:0000256" key="4">
    <source>
        <dbReference type="ARBA" id="ARBA00022741"/>
    </source>
</evidence>
<dbReference type="HAMAP" id="MF_02040">
    <property type="entry name" value="Mrp_NBP35"/>
    <property type="match status" value="1"/>
</dbReference>
<accession>A0ABU3NK19</accession>
<organism evidence="10 11">
    <name type="scientific">Thermanaerothrix solaris</name>
    <dbReference type="NCBI Taxonomy" id="3058434"/>
    <lineage>
        <taxon>Bacteria</taxon>
        <taxon>Bacillati</taxon>
        <taxon>Chloroflexota</taxon>
        <taxon>Anaerolineae</taxon>
        <taxon>Anaerolineales</taxon>
        <taxon>Anaerolineaceae</taxon>
        <taxon>Thermanaerothrix</taxon>
    </lineage>
</organism>
<comment type="similarity">
    <text evidence="2">In the C-terminal section; belongs to the Mrp/NBP35 ATP-binding proteins family.</text>
</comment>
<dbReference type="GO" id="GO:0005524">
    <property type="term" value="F:ATP binding"/>
    <property type="evidence" value="ECO:0007669"/>
    <property type="project" value="UniProtKB-KW"/>
</dbReference>
<feature type="binding site" evidence="8">
    <location>
        <begin position="108"/>
        <end position="115"/>
    </location>
    <ligand>
        <name>ATP</name>
        <dbReference type="ChEBI" id="CHEBI:30616"/>
    </ligand>
</feature>
<evidence type="ECO:0000256" key="2">
    <source>
        <dbReference type="ARBA" id="ARBA00008205"/>
    </source>
</evidence>
<keyword evidence="5 8" id="KW-0067">ATP-binding</keyword>
<dbReference type="Gene3D" id="3.30.300.130">
    <property type="entry name" value="Fe-S cluster assembly (FSCA)"/>
    <property type="match status" value="1"/>
</dbReference>
<evidence type="ECO:0000256" key="7">
    <source>
        <dbReference type="ARBA" id="ARBA00023014"/>
    </source>
</evidence>
<protein>
    <recommendedName>
        <fullName evidence="8">Iron-sulfur cluster carrier protein</fullName>
    </recommendedName>
</protein>
<feature type="domain" description="MIP18 family-like" evidence="9">
    <location>
        <begin position="9"/>
        <end position="79"/>
    </location>
</feature>
<evidence type="ECO:0000256" key="3">
    <source>
        <dbReference type="ARBA" id="ARBA00022723"/>
    </source>
</evidence>
<gene>
    <name evidence="10" type="ORF">QYE77_02925</name>
</gene>
<dbReference type="InterPro" id="IPR006121">
    <property type="entry name" value="HMA_dom"/>
</dbReference>
<keyword evidence="4 8" id="KW-0547">Nucleotide-binding</keyword>
<keyword evidence="7 8" id="KW-0411">Iron-sulfur</keyword>
<evidence type="ECO:0000259" key="9">
    <source>
        <dbReference type="Pfam" id="PF01883"/>
    </source>
</evidence>
<comment type="function">
    <text evidence="8">Binds and transfers iron-sulfur (Fe-S) clusters to target apoproteins. Can hydrolyze ATP.</text>
</comment>
<dbReference type="Proteomes" id="UP001254165">
    <property type="component" value="Unassembled WGS sequence"/>
</dbReference>
<dbReference type="InterPro" id="IPR002744">
    <property type="entry name" value="MIP18-like"/>
</dbReference>
<dbReference type="InterPro" id="IPR000808">
    <property type="entry name" value="Mrp-like_CS"/>
</dbReference>
<comment type="subunit">
    <text evidence="8">Homodimer.</text>
</comment>
<evidence type="ECO:0000313" key="10">
    <source>
        <dbReference type="EMBL" id="MDT8897206.1"/>
    </source>
</evidence>
<evidence type="ECO:0000256" key="5">
    <source>
        <dbReference type="ARBA" id="ARBA00022840"/>
    </source>
</evidence>
<dbReference type="RefSeq" id="WP_315623857.1">
    <property type="nucleotide sequence ID" value="NZ_JAUHMF010000001.1"/>
</dbReference>
<dbReference type="CDD" id="cd02037">
    <property type="entry name" value="Mrp_NBP35"/>
    <property type="match status" value="1"/>
</dbReference>
<evidence type="ECO:0000313" key="11">
    <source>
        <dbReference type="Proteomes" id="UP001254165"/>
    </source>
</evidence>
<keyword evidence="3 8" id="KW-0479">Metal-binding</keyword>
<dbReference type="PANTHER" id="PTHR42961:SF2">
    <property type="entry name" value="IRON-SULFUR PROTEIN NUBPL"/>
    <property type="match status" value="1"/>
</dbReference>
<dbReference type="InterPro" id="IPR034904">
    <property type="entry name" value="FSCA_dom_sf"/>
</dbReference>
<sequence length="361" mass="37948">MSANALSQEALFSALRQVKDPELGRDIVSLNMVRHLEVDDGVVTVEIVLTTPACPLRDQIQDDVKAALMALPGVKEVRVNLQANVATDGRIRGSLQLPVKNAVAVASGKGGVGKTTVAVNLAVALAKEGATVGLLDADIYGPNVPTMLGVDRLPPFQGEKLQPAEAFGVKVMSIGFLVPQGKPLIWRGPMLHSAIRQFLSDVAWGELDYLIIDLPPGTGDAPLSLAQSIPLTGAVIVTLPQAVSVEDAARSLEMFRELNVPVLGVIENMSYLELPDGSRMDVFGQGGGEKLAQKAGVPFLGNIPMDPMVRVGGDHGSPVVVAKPDSAPAKALKEIARRLAAQISVTALQAERPAPKIEITG</sequence>
<comment type="similarity">
    <text evidence="1">In the N-terminal section; belongs to the MIP18 family.</text>
</comment>
<dbReference type="Pfam" id="PF10609">
    <property type="entry name" value="ParA"/>
    <property type="match status" value="1"/>
</dbReference>
<comment type="caution">
    <text evidence="10">The sequence shown here is derived from an EMBL/GenBank/DDBJ whole genome shotgun (WGS) entry which is preliminary data.</text>
</comment>
<dbReference type="PROSITE" id="PS01215">
    <property type="entry name" value="MRP"/>
    <property type="match status" value="1"/>
</dbReference>
<keyword evidence="11" id="KW-1185">Reference proteome</keyword>
<keyword evidence="6 8" id="KW-0408">Iron</keyword>
<evidence type="ECO:0000256" key="8">
    <source>
        <dbReference type="HAMAP-Rule" id="MF_02040"/>
    </source>
</evidence>
<reference evidence="10 11" key="1">
    <citation type="submission" date="2023-07" db="EMBL/GenBank/DDBJ databases">
        <title>Novel species of Thermanaerothrix with wide hydrolytic capabilities.</title>
        <authorList>
            <person name="Zayulina K.S."/>
            <person name="Podosokorskaya O.A."/>
            <person name="Elcheninov A.G."/>
        </authorList>
    </citation>
    <scope>NUCLEOTIDE SEQUENCE [LARGE SCALE GENOMIC DNA]</scope>
    <source>
        <strain evidence="10 11">4228-RoL</strain>
    </source>
</reference>
<dbReference type="InterPro" id="IPR019591">
    <property type="entry name" value="Mrp/NBP35_ATP-bd"/>
</dbReference>
<dbReference type="Gene3D" id="3.40.50.300">
    <property type="entry name" value="P-loop containing nucleotide triphosphate hydrolases"/>
    <property type="match status" value="1"/>
</dbReference>
<proteinExistence type="inferred from homology"/>
<dbReference type="SUPFAM" id="SSF117916">
    <property type="entry name" value="Fe-S cluster assembly (FSCA) domain-like"/>
    <property type="match status" value="1"/>
</dbReference>
<dbReference type="EMBL" id="JAUHMF010000001">
    <property type="protein sequence ID" value="MDT8897206.1"/>
    <property type="molecule type" value="Genomic_DNA"/>
</dbReference>
<keyword evidence="8" id="KW-0378">Hydrolase</keyword>
<dbReference type="InterPro" id="IPR044304">
    <property type="entry name" value="NUBPL-like"/>
</dbReference>
<evidence type="ECO:0000256" key="1">
    <source>
        <dbReference type="ARBA" id="ARBA00007352"/>
    </source>
</evidence>
<dbReference type="SUPFAM" id="SSF52540">
    <property type="entry name" value="P-loop containing nucleoside triphosphate hydrolases"/>
    <property type="match status" value="1"/>
</dbReference>
<comment type="similarity">
    <text evidence="8">Belongs to the Mrp/NBP35 ATP-binding proteins family.</text>
</comment>